<dbReference type="AlphaFoldDB" id="B8IH66"/>
<reference evidence="1 2" key="1">
    <citation type="submission" date="2009-01" db="EMBL/GenBank/DDBJ databases">
        <title>Complete sequence of chromosome of Methylobacterium nodulans ORS 2060.</title>
        <authorList>
            <consortium name="US DOE Joint Genome Institute"/>
            <person name="Lucas S."/>
            <person name="Copeland A."/>
            <person name="Lapidus A."/>
            <person name="Glavina del Rio T."/>
            <person name="Dalin E."/>
            <person name="Tice H."/>
            <person name="Bruce D."/>
            <person name="Goodwin L."/>
            <person name="Pitluck S."/>
            <person name="Sims D."/>
            <person name="Brettin T."/>
            <person name="Detter J.C."/>
            <person name="Han C."/>
            <person name="Larimer F."/>
            <person name="Land M."/>
            <person name="Hauser L."/>
            <person name="Kyrpides N."/>
            <person name="Ivanova N."/>
            <person name="Marx C.J."/>
            <person name="Richardson P."/>
        </authorList>
    </citation>
    <scope>NUCLEOTIDE SEQUENCE [LARGE SCALE GENOMIC DNA]</scope>
    <source>
        <strain evidence="2">LMG 21967 / CNCM I-2342 / ORS 2060</strain>
    </source>
</reference>
<keyword evidence="2" id="KW-1185">Reference proteome</keyword>
<proteinExistence type="predicted"/>
<organism evidence="1 2">
    <name type="scientific">Methylobacterium nodulans (strain LMG 21967 / CNCM I-2342 / ORS 2060)</name>
    <dbReference type="NCBI Taxonomy" id="460265"/>
    <lineage>
        <taxon>Bacteria</taxon>
        <taxon>Pseudomonadati</taxon>
        <taxon>Pseudomonadota</taxon>
        <taxon>Alphaproteobacteria</taxon>
        <taxon>Hyphomicrobiales</taxon>
        <taxon>Methylobacteriaceae</taxon>
        <taxon>Methylobacterium</taxon>
    </lineage>
</organism>
<gene>
    <name evidence="1" type="ordered locus">Mnod_4901</name>
</gene>
<dbReference type="EMBL" id="CP001349">
    <property type="protein sequence ID" value="ACL59758.1"/>
    <property type="molecule type" value="Genomic_DNA"/>
</dbReference>
<accession>B8IH66</accession>
<dbReference type="KEGG" id="mno:Mnod_4901"/>
<dbReference type="OrthoDB" id="8000316at2"/>
<sequence length="61" mass="6779">MAEAEVKKLVRVLTVEVGYGYRLLIETDDGTVLKVSATRDQVENLARQLTRLTEDEEQAGG</sequence>
<dbReference type="RefSeq" id="WP_015931387.1">
    <property type="nucleotide sequence ID" value="NC_011894.1"/>
</dbReference>
<evidence type="ECO:0008006" key="3">
    <source>
        <dbReference type="Google" id="ProtNLM"/>
    </source>
</evidence>
<dbReference type="Proteomes" id="UP000008207">
    <property type="component" value="Chromosome"/>
</dbReference>
<dbReference type="HOGENOM" id="CLU_2917387_0_0_5"/>
<evidence type="ECO:0000313" key="2">
    <source>
        <dbReference type="Proteomes" id="UP000008207"/>
    </source>
</evidence>
<dbReference type="eggNOG" id="ENOG5031201">
    <property type="taxonomic scope" value="Bacteria"/>
</dbReference>
<name>B8IH66_METNO</name>
<dbReference type="STRING" id="460265.Mnod_4901"/>
<evidence type="ECO:0000313" key="1">
    <source>
        <dbReference type="EMBL" id="ACL59758.1"/>
    </source>
</evidence>
<protein>
    <recommendedName>
        <fullName evidence="3">Flagellar FlbD family protein</fullName>
    </recommendedName>
</protein>